<dbReference type="AlphaFoldDB" id="A0A5B8A2D6"/>
<dbReference type="RefSeq" id="WP_139516728.1">
    <property type="nucleotide sequence ID" value="NZ_CP040896.1"/>
</dbReference>
<accession>A0A5B8A2D6</accession>
<dbReference type="KEGG" id="hyj:FHG12_16260"/>
<sequence>MPLSLGRALLLDLLPAKAPEPRSAPSPQHSAADEATPAIGAKSSFPALHFVLRQSPDDTSHYHLAIFEQSECLAHWLLSGYGRRLLNPQEQALLIEAPEHLQLPAHELDSGTCQLTGSRQGYPAAVLNHGLHTGRLHLLLQGRTLNKGFTLMRLSSGSHSWLMQAACFPNVAPLGDA</sequence>
<dbReference type="EMBL" id="CP040896">
    <property type="protein sequence ID" value="QDA61554.1"/>
    <property type="molecule type" value="Genomic_DNA"/>
</dbReference>
<dbReference type="Proteomes" id="UP000305398">
    <property type="component" value="Chromosome"/>
</dbReference>
<gene>
    <name evidence="1" type="ORF">FHG12_16260</name>
</gene>
<evidence type="ECO:0000313" key="1">
    <source>
        <dbReference type="EMBL" id="QDA61554.1"/>
    </source>
</evidence>
<evidence type="ECO:0000313" key="2">
    <source>
        <dbReference type="Proteomes" id="UP000305398"/>
    </source>
</evidence>
<dbReference type="OrthoDB" id="9846043at2"/>
<organism evidence="1 2">
    <name type="scientific">Hymenobacter jejuensis</name>
    <dbReference type="NCBI Taxonomy" id="2502781"/>
    <lineage>
        <taxon>Bacteria</taxon>
        <taxon>Pseudomonadati</taxon>
        <taxon>Bacteroidota</taxon>
        <taxon>Cytophagia</taxon>
        <taxon>Cytophagales</taxon>
        <taxon>Hymenobacteraceae</taxon>
        <taxon>Hymenobacter</taxon>
    </lineage>
</organism>
<name>A0A5B8A2D6_9BACT</name>
<protein>
    <submittedName>
        <fullName evidence="1">Uncharacterized protein</fullName>
    </submittedName>
</protein>
<proteinExistence type="predicted"/>
<reference evidence="1 2" key="1">
    <citation type="submission" date="2019-06" db="EMBL/GenBank/DDBJ databases">
        <authorList>
            <person name="Srinivasan S."/>
        </authorList>
    </citation>
    <scope>NUCLEOTIDE SEQUENCE [LARGE SCALE GENOMIC DNA]</scope>
    <source>
        <strain evidence="1 2">17J68-5</strain>
    </source>
</reference>
<keyword evidence="2" id="KW-1185">Reference proteome</keyword>